<reference evidence="7 8" key="1">
    <citation type="journal article" date="2024" name="Nat. Commun.">
        <title>Phylogenomics reveals the evolutionary origins of lichenization in chlorophyte algae.</title>
        <authorList>
            <person name="Puginier C."/>
            <person name="Libourel C."/>
            <person name="Otte J."/>
            <person name="Skaloud P."/>
            <person name="Haon M."/>
            <person name="Grisel S."/>
            <person name="Petersen M."/>
            <person name="Berrin J.G."/>
            <person name="Delaux P.M."/>
            <person name="Dal Grande F."/>
            <person name="Keller J."/>
        </authorList>
    </citation>
    <scope>NUCLEOTIDE SEQUENCE [LARGE SCALE GENOMIC DNA]</scope>
    <source>
        <strain evidence="7 8">SAG 216-7</strain>
    </source>
</reference>
<evidence type="ECO:0000256" key="5">
    <source>
        <dbReference type="ARBA" id="ARBA00023136"/>
    </source>
</evidence>
<dbReference type="Pfam" id="PF04819">
    <property type="entry name" value="DUF716"/>
    <property type="match status" value="1"/>
</dbReference>
<evidence type="ECO:0000256" key="3">
    <source>
        <dbReference type="ARBA" id="ARBA00022692"/>
    </source>
</evidence>
<evidence type="ECO:0000313" key="8">
    <source>
        <dbReference type="Proteomes" id="UP001491310"/>
    </source>
</evidence>
<evidence type="ECO:0008006" key="9">
    <source>
        <dbReference type="Google" id="ProtNLM"/>
    </source>
</evidence>
<evidence type="ECO:0000256" key="6">
    <source>
        <dbReference type="SAM" id="Phobius"/>
    </source>
</evidence>
<sequence length="321" mass="35246">MGAPSVSMRPEHGTWPGHVLPGTFFLMWSSWWLFSTFRLHLQSSGQAPFRSRAWFPFSWGVRGRQLPLEPALKVLLTFVGINAELWAGHTSYRNLYTADGRFETGNLQDWQHSAMYVAFLVSGLVDLIGFYAPAGTLPPGTEHAFLGIAFAAEGLLFGFHLKGTPLDWSLHFLLVVLVFAASLVCFGEYRFPGSFVLTAVRGQLVMLQGIWFIQIAEILFKDKPAWAPDYHASAMMVPVVFVTWTLSVLFATLAVHVALGLLIRRGPGTRLAAFPASAPGLTKIGKEDEELVQEQIGGLRSGSSGSAIEIAAVFARNGHRL</sequence>
<keyword evidence="4 6" id="KW-1133">Transmembrane helix</keyword>
<feature type="transmembrane region" description="Helical" evidence="6">
    <location>
        <begin position="168"/>
        <end position="187"/>
    </location>
</feature>
<dbReference type="PANTHER" id="PTHR16007:SF15">
    <property type="entry name" value="TRANSMEMBRANE PROTEIN 45B"/>
    <property type="match status" value="1"/>
</dbReference>
<evidence type="ECO:0000256" key="2">
    <source>
        <dbReference type="ARBA" id="ARBA00006948"/>
    </source>
</evidence>
<feature type="transmembrane region" description="Helical" evidence="6">
    <location>
        <begin position="144"/>
        <end position="162"/>
    </location>
</feature>
<feature type="transmembrane region" description="Helical" evidence="6">
    <location>
        <begin position="112"/>
        <end position="132"/>
    </location>
</feature>
<evidence type="ECO:0000256" key="1">
    <source>
        <dbReference type="ARBA" id="ARBA00004141"/>
    </source>
</evidence>
<dbReference type="InterPro" id="IPR006904">
    <property type="entry name" value="DUF716"/>
</dbReference>
<evidence type="ECO:0000256" key="4">
    <source>
        <dbReference type="ARBA" id="ARBA00022989"/>
    </source>
</evidence>
<protein>
    <recommendedName>
        <fullName evidence="9">Transmembrane protein 45B</fullName>
    </recommendedName>
</protein>
<dbReference type="InterPro" id="IPR042127">
    <property type="entry name" value="TMEM45"/>
</dbReference>
<dbReference type="EMBL" id="JALJOT010000016">
    <property type="protein sequence ID" value="KAK9902039.1"/>
    <property type="molecule type" value="Genomic_DNA"/>
</dbReference>
<comment type="similarity">
    <text evidence="2">Belongs to the TMEM45 family.</text>
</comment>
<name>A0ABR2YC70_9CHLO</name>
<keyword evidence="8" id="KW-1185">Reference proteome</keyword>
<organism evidence="7 8">
    <name type="scientific">Coccomyxa subellipsoidea</name>
    <dbReference type="NCBI Taxonomy" id="248742"/>
    <lineage>
        <taxon>Eukaryota</taxon>
        <taxon>Viridiplantae</taxon>
        <taxon>Chlorophyta</taxon>
        <taxon>core chlorophytes</taxon>
        <taxon>Trebouxiophyceae</taxon>
        <taxon>Trebouxiophyceae incertae sedis</taxon>
        <taxon>Coccomyxaceae</taxon>
        <taxon>Coccomyxa</taxon>
    </lineage>
</organism>
<proteinExistence type="inferred from homology"/>
<keyword evidence="3 6" id="KW-0812">Transmembrane</keyword>
<feature type="transmembrane region" description="Helical" evidence="6">
    <location>
        <begin position="15"/>
        <end position="34"/>
    </location>
</feature>
<keyword evidence="5 6" id="KW-0472">Membrane</keyword>
<feature type="transmembrane region" description="Helical" evidence="6">
    <location>
        <begin position="240"/>
        <end position="263"/>
    </location>
</feature>
<comment type="subcellular location">
    <subcellularLocation>
        <location evidence="1">Membrane</location>
        <topology evidence="1">Multi-pass membrane protein</topology>
    </subcellularLocation>
</comment>
<accession>A0ABR2YC70</accession>
<dbReference type="PANTHER" id="PTHR16007">
    <property type="entry name" value="EPIDIDYMAL MEMBRANE PROTEIN E9-RELATED"/>
    <property type="match status" value="1"/>
</dbReference>
<comment type="caution">
    <text evidence="7">The sequence shown here is derived from an EMBL/GenBank/DDBJ whole genome shotgun (WGS) entry which is preliminary data.</text>
</comment>
<evidence type="ECO:0000313" key="7">
    <source>
        <dbReference type="EMBL" id="KAK9902039.1"/>
    </source>
</evidence>
<dbReference type="Proteomes" id="UP001491310">
    <property type="component" value="Unassembled WGS sequence"/>
</dbReference>
<gene>
    <name evidence="7" type="ORF">WJX75_002140</name>
</gene>